<feature type="chain" id="PRO_5023036520" description="PNPLA domain-containing protein" evidence="2">
    <location>
        <begin position="29"/>
        <end position="474"/>
    </location>
</feature>
<dbReference type="GO" id="GO:0005829">
    <property type="term" value="C:cytosol"/>
    <property type="evidence" value="ECO:0007669"/>
    <property type="project" value="TreeGrafter"/>
</dbReference>
<sequence>MHLNQPPMRHTLLLLAGLLMLASACSKAIYPDRSQFIKDGELAPTIDLSYYKSVQLRAGQDSTLALALAISGGGSRAANFGTGVMLGLEAFQSPEASNLLREVDYLSTVSGGGFAGGGYISALFDHQRQRPGTPFSFEQAVEKRVASALAYSYAGPLIRANFNPLLWFSHVDDGDALERAIDDQVLGYKNRKRQLGRSASSIRLGDLFIPAGSPAPVLFPMHITNSSTVSTMNIFPFTPDILARYQIDGYTHRMRKQGVSPDSTFHIPLSVGIKSSGSFPVLISNTTLSSAYSSDRPFLHLFDGAMTDNTGYYTALQVLKQEAARRKVIFVVDADAAGNRYTFSAKEGALFSLGVAVRLPSSGLDARRATLRRDIADACGPFQICPVFFSFNALIEGNEAPLPEKIDVAQEQARLIGLLRAGGPLTDGDEQILYDLLTHIGTKYTITEPEQELLLLSGKYVVYLQRAAIRSALR</sequence>
<evidence type="ECO:0000259" key="3">
    <source>
        <dbReference type="Pfam" id="PF01734"/>
    </source>
</evidence>
<keyword evidence="1" id="KW-0443">Lipid metabolism</keyword>
<organism evidence="4 5">
    <name type="scientific">Phaeodactylibacter luteus</name>
    <dbReference type="NCBI Taxonomy" id="1564516"/>
    <lineage>
        <taxon>Bacteria</taxon>
        <taxon>Pseudomonadati</taxon>
        <taxon>Bacteroidota</taxon>
        <taxon>Saprospiria</taxon>
        <taxon>Saprospirales</taxon>
        <taxon>Haliscomenobacteraceae</taxon>
        <taxon>Phaeodactylibacter</taxon>
    </lineage>
</organism>
<keyword evidence="2" id="KW-0732">Signal</keyword>
<dbReference type="Pfam" id="PF01734">
    <property type="entry name" value="Patatin"/>
    <property type="match status" value="1"/>
</dbReference>
<evidence type="ECO:0000256" key="2">
    <source>
        <dbReference type="SAM" id="SignalP"/>
    </source>
</evidence>
<evidence type="ECO:0000256" key="1">
    <source>
        <dbReference type="ARBA" id="ARBA00023098"/>
    </source>
</evidence>
<dbReference type="Proteomes" id="UP000321580">
    <property type="component" value="Unassembled WGS sequence"/>
</dbReference>
<dbReference type="InterPro" id="IPR016035">
    <property type="entry name" value="Acyl_Trfase/lysoPLipase"/>
</dbReference>
<dbReference type="OrthoDB" id="9813090at2"/>
<dbReference type="GO" id="GO:0004623">
    <property type="term" value="F:phospholipase A2 activity"/>
    <property type="evidence" value="ECO:0007669"/>
    <property type="project" value="TreeGrafter"/>
</dbReference>
<keyword evidence="5" id="KW-1185">Reference proteome</keyword>
<dbReference type="GO" id="GO:0046475">
    <property type="term" value="P:glycerophospholipid catabolic process"/>
    <property type="evidence" value="ECO:0007669"/>
    <property type="project" value="TreeGrafter"/>
</dbReference>
<dbReference type="PANTHER" id="PTHR10728:SF40">
    <property type="entry name" value="PATATIN FAMILY PROTEIN"/>
    <property type="match status" value="1"/>
</dbReference>
<comment type="caution">
    <text evidence="4">The sequence shown here is derived from an EMBL/GenBank/DDBJ whole genome shotgun (WGS) entry which is preliminary data.</text>
</comment>
<name>A0A5C6RK97_9BACT</name>
<reference evidence="4 5" key="1">
    <citation type="submission" date="2019-08" db="EMBL/GenBank/DDBJ databases">
        <title>Genome of Phaeodactylibacter luteus.</title>
        <authorList>
            <person name="Bowman J.P."/>
        </authorList>
    </citation>
    <scope>NUCLEOTIDE SEQUENCE [LARGE SCALE GENOMIC DNA]</scope>
    <source>
        <strain evidence="4 5">KCTC 42180</strain>
    </source>
</reference>
<gene>
    <name evidence="4" type="ORF">FRY97_14725</name>
</gene>
<feature type="domain" description="PNPLA" evidence="3">
    <location>
        <begin position="68"/>
        <end position="314"/>
    </location>
</feature>
<dbReference type="SUPFAM" id="SSF52151">
    <property type="entry name" value="FabD/lysophospholipase-like"/>
    <property type="match status" value="1"/>
</dbReference>
<protein>
    <recommendedName>
        <fullName evidence="3">PNPLA domain-containing protein</fullName>
    </recommendedName>
</protein>
<dbReference type="EMBL" id="VOOR01000032">
    <property type="protein sequence ID" value="TXB62299.1"/>
    <property type="molecule type" value="Genomic_DNA"/>
</dbReference>
<dbReference type="PANTHER" id="PTHR10728">
    <property type="entry name" value="CYTOSOLIC PHOSPHOLIPASE A2"/>
    <property type="match status" value="1"/>
</dbReference>
<feature type="signal peptide" evidence="2">
    <location>
        <begin position="1"/>
        <end position="28"/>
    </location>
</feature>
<dbReference type="InterPro" id="IPR002641">
    <property type="entry name" value="PNPLA_dom"/>
</dbReference>
<proteinExistence type="predicted"/>
<accession>A0A5C6RK97</accession>
<evidence type="ECO:0000313" key="4">
    <source>
        <dbReference type="EMBL" id="TXB62299.1"/>
    </source>
</evidence>
<dbReference type="Gene3D" id="3.40.1090.10">
    <property type="entry name" value="Cytosolic phospholipase A2 catalytic domain"/>
    <property type="match status" value="1"/>
</dbReference>
<evidence type="ECO:0000313" key="5">
    <source>
        <dbReference type="Proteomes" id="UP000321580"/>
    </source>
</evidence>
<dbReference type="AlphaFoldDB" id="A0A5C6RK97"/>